<comment type="caution">
    <text evidence="2">The sequence shown here is derived from an EMBL/GenBank/DDBJ whole genome shotgun (WGS) entry which is preliminary data.</text>
</comment>
<reference evidence="2 3" key="1">
    <citation type="journal article" date="2024" name="IMA Fungus">
        <title>Apiospora arundinis, a panoply of carbohydrate-active enzymes and secondary metabolites.</title>
        <authorList>
            <person name="Sorensen T."/>
            <person name="Petersen C."/>
            <person name="Muurmann A.T."/>
            <person name="Christiansen J.V."/>
            <person name="Brundto M.L."/>
            <person name="Overgaard C.K."/>
            <person name="Boysen A.T."/>
            <person name="Wollenberg R.D."/>
            <person name="Larsen T.O."/>
            <person name="Sorensen J.L."/>
            <person name="Nielsen K.L."/>
            <person name="Sondergaard T.E."/>
        </authorList>
    </citation>
    <scope>NUCLEOTIDE SEQUENCE [LARGE SCALE GENOMIC DNA]</scope>
    <source>
        <strain evidence="2 3">AAU 773</strain>
    </source>
</reference>
<dbReference type="Pfam" id="PF24476">
    <property type="entry name" value="DUF7580"/>
    <property type="match status" value="1"/>
</dbReference>
<evidence type="ECO:0000259" key="1">
    <source>
        <dbReference type="Pfam" id="PF24476"/>
    </source>
</evidence>
<evidence type="ECO:0000313" key="2">
    <source>
        <dbReference type="EMBL" id="KAK8875162.1"/>
    </source>
</evidence>
<gene>
    <name evidence="2" type="ORF">PGQ11_005676</name>
</gene>
<dbReference type="InterPro" id="IPR056002">
    <property type="entry name" value="DUF7580"/>
</dbReference>
<dbReference type="PANTHER" id="PTHR35186">
    <property type="entry name" value="ANK_REP_REGION DOMAIN-CONTAINING PROTEIN"/>
    <property type="match status" value="1"/>
</dbReference>
<dbReference type="EMBL" id="JAPCWZ010000003">
    <property type="protein sequence ID" value="KAK8875162.1"/>
    <property type="molecule type" value="Genomic_DNA"/>
</dbReference>
<name>A0ABR2JBZ1_9PEZI</name>
<feature type="domain" description="DUF7580" evidence="1">
    <location>
        <begin position="173"/>
        <end position="566"/>
    </location>
</feature>
<protein>
    <recommendedName>
        <fullName evidence="1">DUF7580 domain-containing protein</fullName>
    </recommendedName>
</protein>
<organism evidence="2 3">
    <name type="scientific">Apiospora arundinis</name>
    <dbReference type="NCBI Taxonomy" id="335852"/>
    <lineage>
        <taxon>Eukaryota</taxon>
        <taxon>Fungi</taxon>
        <taxon>Dikarya</taxon>
        <taxon>Ascomycota</taxon>
        <taxon>Pezizomycotina</taxon>
        <taxon>Sordariomycetes</taxon>
        <taxon>Xylariomycetidae</taxon>
        <taxon>Amphisphaeriales</taxon>
        <taxon>Apiosporaceae</taxon>
        <taxon>Apiospora</taxon>
    </lineage>
</organism>
<evidence type="ECO:0000313" key="3">
    <source>
        <dbReference type="Proteomes" id="UP001390339"/>
    </source>
</evidence>
<proteinExistence type="predicted"/>
<dbReference type="PANTHER" id="PTHR35186:SF4">
    <property type="entry name" value="PRION-INHIBITION AND PROPAGATION HELO DOMAIN-CONTAINING PROTEIN"/>
    <property type="match status" value="1"/>
</dbReference>
<accession>A0ABR2JBZ1</accession>
<dbReference type="Proteomes" id="UP001390339">
    <property type="component" value="Unassembled WGS sequence"/>
</dbReference>
<sequence length="580" mass="66060">MEAAGLALGSIPIILKGIDIYIELYGEWAKHNVLLSTRRRRLKMEEIKLKGTMRILSPDLIEDEIEDELQRCYADDYETIVGTIEDLAQIILELMDTLEIDPQGIPRSSNRMHAEWHRIKRSFKKKEINDLLDAISKYNDNLRFYFVGKPEISSDLSGPQSRQHRSLDKRVCQRIRNEACIIHEVLSQAYDRNCVNAHINLIDLSWFRQGLRASLLPDLAFPDRDSCSQPPQHWHTAKIRLEPRPPTLSGGQAGSAGVATSLTVASASNKGQRKIRFDLSSPGPSRSPSPMPVTCPPLKQRIHSICSYPTQRLFEGYFLNSDPDNQNMVMLEKKQSANTHVYMLSWRDYLTGHVTTSNTSSRRFQRKRMSVKDRLAIASAASWAVLLLCDTPWLERTRMIEDDLVLLTDEKLHNMSPEELEKANSVPAFSYQFKAPGQAIAGNAETDGHASNASDAIAIPHRTLFALAVLLLEIGLDRDFRSLYEEFGSETTPFRGFEDKESLIESYQVAGAAAEKLYFEMSNSYADAVKRCIQFNFTGPRSLQHFRNETLRQQFFNGVVEPVHQRYELEQTRHRLFRAG</sequence>
<keyword evidence="3" id="KW-1185">Reference proteome</keyword>